<dbReference type="Proteomes" id="UP000199021">
    <property type="component" value="Unassembled WGS sequence"/>
</dbReference>
<protein>
    <submittedName>
        <fullName evidence="6">Chromosome segregation DNA-binding protein</fullName>
    </submittedName>
</protein>
<dbReference type="FunFam" id="1.10.10.2830:FF:000001">
    <property type="entry name" value="Chromosome partitioning protein ParB"/>
    <property type="match status" value="1"/>
</dbReference>
<dbReference type="GO" id="GO:0007059">
    <property type="term" value="P:chromosome segregation"/>
    <property type="evidence" value="ECO:0007669"/>
    <property type="project" value="UniProtKB-KW"/>
</dbReference>
<dbReference type="SUPFAM" id="SSF110849">
    <property type="entry name" value="ParB/Sulfiredoxin"/>
    <property type="match status" value="1"/>
</dbReference>
<dbReference type="CDD" id="cd16393">
    <property type="entry name" value="SPO0J_N"/>
    <property type="match status" value="1"/>
</dbReference>
<evidence type="ECO:0000256" key="1">
    <source>
        <dbReference type="ARBA" id="ARBA00006295"/>
    </source>
</evidence>
<keyword evidence="2" id="KW-0159">Chromosome partition</keyword>
<dbReference type="NCBIfam" id="TIGR00180">
    <property type="entry name" value="parB_part"/>
    <property type="match status" value="1"/>
</dbReference>
<reference evidence="7" key="1">
    <citation type="submission" date="2016-10" db="EMBL/GenBank/DDBJ databases">
        <authorList>
            <person name="Varghese N."/>
            <person name="Submissions S."/>
        </authorList>
    </citation>
    <scope>NUCLEOTIDE SEQUENCE [LARGE SCALE GENOMIC DNA]</scope>
    <source>
        <strain evidence="7">DSM 24740</strain>
    </source>
</reference>
<feature type="compositionally biased region" description="Basic residues" evidence="4">
    <location>
        <begin position="1"/>
        <end position="11"/>
    </location>
</feature>
<organism evidence="6 7">
    <name type="scientific">Neolewinella agarilytica</name>
    <dbReference type="NCBI Taxonomy" id="478744"/>
    <lineage>
        <taxon>Bacteria</taxon>
        <taxon>Pseudomonadati</taxon>
        <taxon>Bacteroidota</taxon>
        <taxon>Saprospiria</taxon>
        <taxon>Saprospirales</taxon>
        <taxon>Lewinellaceae</taxon>
        <taxon>Neolewinella</taxon>
    </lineage>
</organism>
<dbReference type="EMBL" id="FOFB01000022">
    <property type="protein sequence ID" value="SER05430.1"/>
    <property type="molecule type" value="Genomic_DNA"/>
</dbReference>
<keyword evidence="7" id="KW-1185">Reference proteome</keyword>
<proteinExistence type="inferred from homology"/>
<dbReference type="OrthoDB" id="9802051at2"/>
<dbReference type="InterPro" id="IPR003115">
    <property type="entry name" value="ParB_N"/>
</dbReference>
<gene>
    <name evidence="6" type="ORF">SAMN05444359_12289</name>
</gene>
<evidence type="ECO:0000259" key="5">
    <source>
        <dbReference type="SMART" id="SM00470"/>
    </source>
</evidence>
<dbReference type="SMART" id="SM00470">
    <property type="entry name" value="ParB"/>
    <property type="match status" value="1"/>
</dbReference>
<dbReference type="InterPro" id="IPR050336">
    <property type="entry name" value="Chromosome_partition/occlusion"/>
</dbReference>
<name>A0A1H9L211_9BACT</name>
<dbReference type="STRING" id="478744.SAMN05444359_12289"/>
<dbReference type="PANTHER" id="PTHR33375">
    <property type="entry name" value="CHROMOSOME-PARTITIONING PROTEIN PARB-RELATED"/>
    <property type="match status" value="1"/>
</dbReference>
<dbReference type="InterPro" id="IPR041468">
    <property type="entry name" value="HTH_ParB/Spo0J"/>
</dbReference>
<dbReference type="Pfam" id="PF02195">
    <property type="entry name" value="ParB_N"/>
    <property type="match status" value="1"/>
</dbReference>
<dbReference type="GO" id="GO:0003677">
    <property type="term" value="F:DNA binding"/>
    <property type="evidence" value="ECO:0007669"/>
    <property type="project" value="UniProtKB-KW"/>
</dbReference>
<dbReference type="GO" id="GO:0005694">
    <property type="term" value="C:chromosome"/>
    <property type="evidence" value="ECO:0007669"/>
    <property type="project" value="TreeGrafter"/>
</dbReference>
<accession>A0A1H9L211</accession>
<dbReference type="InterPro" id="IPR036086">
    <property type="entry name" value="ParB/Sulfiredoxin_sf"/>
</dbReference>
<dbReference type="FunCoup" id="A0A1H9L211">
    <property type="interactions" value="277"/>
</dbReference>
<keyword evidence="3 6" id="KW-0238">DNA-binding</keyword>
<feature type="domain" description="ParB-like N-terminal" evidence="5">
    <location>
        <begin position="49"/>
        <end position="139"/>
    </location>
</feature>
<evidence type="ECO:0000256" key="2">
    <source>
        <dbReference type="ARBA" id="ARBA00022829"/>
    </source>
</evidence>
<dbReference type="AlphaFoldDB" id="A0A1H9L211"/>
<evidence type="ECO:0000313" key="7">
    <source>
        <dbReference type="Proteomes" id="UP000199021"/>
    </source>
</evidence>
<dbReference type="Gene3D" id="1.10.10.2830">
    <property type="match status" value="1"/>
</dbReference>
<evidence type="ECO:0000256" key="3">
    <source>
        <dbReference type="ARBA" id="ARBA00023125"/>
    </source>
</evidence>
<dbReference type="FunFam" id="3.90.1530.30:FF:000001">
    <property type="entry name" value="Chromosome partitioning protein ParB"/>
    <property type="match status" value="1"/>
</dbReference>
<sequence length="308" mass="34710">MAKKFTPKRKATKDQMGSGLEALLGGNRLDKAMKESPKETIATLSKDFSFLPISKIHANPDQPRKEFEEEPLAELAESIRIHGIIQPMTVRHMGDGTYQIISGERRFRASQRAGLKEVPAFIRTADDQTLLEMALIENIQRQDLNPMEVAYSYYRLKEDFDLTQNEVADRVGKPRTTVAGYLGILNTSPKVQDAIKEKKISIGVAKTFSNIKDVSQQEEFLKDILANPSWSVRKIEEEARGYKVKNKASKSAKPEDGDLKMVREAFQKFFGTKQVKVSSDGKSAKSGSITIKFANQEQLEQFYKSVEL</sequence>
<dbReference type="InterPro" id="IPR004437">
    <property type="entry name" value="ParB/RepB/Spo0J"/>
</dbReference>
<dbReference type="RefSeq" id="WP_090171315.1">
    <property type="nucleotide sequence ID" value="NZ_FOFB01000022.1"/>
</dbReference>
<evidence type="ECO:0000256" key="4">
    <source>
        <dbReference type="SAM" id="MobiDB-lite"/>
    </source>
</evidence>
<comment type="similarity">
    <text evidence="1">Belongs to the ParB family.</text>
</comment>
<dbReference type="Pfam" id="PF17762">
    <property type="entry name" value="HTH_ParB"/>
    <property type="match status" value="1"/>
</dbReference>
<dbReference type="Gene3D" id="3.90.1530.30">
    <property type="match status" value="1"/>
</dbReference>
<dbReference type="PANTHER" id="PTHR33375:SF1">
    <property type="entry name" value="CHROMOSOME-PARTITIONING PROTEIN PARB-RELATED"/>
    <property type="match status" value="1"/>
</dbReference>
<evidence type="ECO:0000313" key="6">
    <source>
        <dbReference type="EMBL" id="SER05430.1"/>
    </source>
</evidence>
<feature type="region of interest" description="Disordered" evidence="4">
    <location>
        <begin position="1"/>
        <end position="22"/>
    </location>
</feature>
<dbReference type="InParanoid" id="A0A1H9L211"/>